<feature type="transmembrane region" description="Helical" evidence="10">
    <location>
        <begin position="179"/>
        <end position="206"/>
    </location>
</feature>
<comment type="subcellular location">
    <subcellularLocation>
        <location evidence="1">Endoplasmic reticulum membrane</location>
        <topology evidence="1">Multi-pass membrane protein</topology>
    </subcellularLocation>
</comment>
<evidence type="ECO:0000256" key="4">
    <source>
        <dbReference type="ARBA" id="ARBA00022676"/>
    </source>
</evidence>
<dbReference type="Pfam" id="PF04188">
    <property type="entry name" value="Mannosyl_trans2"/>
    <property type="match status" value="1"/>
</dbReference>
<gene>
    <name evidence="11" type="ORF">AN477_22740</name>
</gene>
<dbReference type="PANTHER" id="PTHR12468:SF2">
    <property type="entry name" value="GPI MANNOSYLTRANSFERASE 2"/>
    <property type="match status" value="1"/>
</dbReference>
<dbReference type="GO" id="GO:0000009">
    <property type="term" value="F:alpha-1,6-mannosyltransferase activity"/>
    <property type="evidence" value="ECO:0007669"/>
    <property type="project" value="InterPro"/>
</dbReference>
<dbReference type="Proteomes" id="UP000050482">
    <property type="component" value="Unassembled WGS sequence"/>
</dbReference>
<evidence type="ECO:0000256" key="1">
    <source>
        <dbReference type="ARBA" id="ARBA00004477"/>
    </source>
</evidence>
<dbReference type="PATRIC" id="fig|471514.4.peg.2079"/>
<dbReference type="GO" id="GO:0004376">
    <property type="term" value="F:GPI mannosyltransferase activity"/>
    <property type="evidence" value="ECO:0007669"/>
    <property type="project" value="InterPro"/>
</dbReference>
<evidence type="ECO:0000256" key="8">
    <source>
        <dbReference type="ARBA" id="ARBA00022989"/>
    </source>
</evidence>
<evidence type="ECO:0000256" key="9">
    <source>
        <dbReference type="ARBA" id="ARBA00023136"/>
    </source>
</evidence>
<dbReference type="RefSeq" id="WP_054971469.1">
    <property type="nucleotide sequence ID" value="NZ_LJCO01000107.1"/>
</dbReference>
<dbReference type="STRING" id="471514.AN477_22740"/>
<feature type="transmembrane region" description="Helical" evidence="10">
    <location>
        <begin position="107"/>
        <end position="128"/>
    </location>
</feature>
<dbReference type="OrthoDB" id="2379640at2"/>
<keyword evidence="5" id="KW-0808">Transferase</keyword>
<comment type="pathway">
    <text evidence="2">Glycolipid biosynthesis; glycosylphosphatidylinositol-anchor biosynthesis.</text>
</comment>
<feature type="transmembrane region" description="Helical" evidence="10">
    <location>
        <begin position="27"/>
        <end position="49"/>
    </location>
</feature>
<feature type="transmembrane region" description="Helical" evidence="10">
    <location>
        <begin position="340"/>
        <end position="359"/>
    </location>
</feature>
<dbReference type="PANTHER" id="PTHR12468">
    <property type="entry name" value="GPI MANNOSYLTRANSFERASE 2"/>
    <property type="match status" value="1"/>
</dbReference>
<dbReference type="EMBL" id="LJCO01000107">
    <property type="protein sequence ID" value="KPV39318.1"/>
    <property type="molecule type" value="Genomic_DNA"/>
</dbReference>
<reference evidence="11 12" key="1">
    <citation type="submission" date="2015-09" db="EMBL/GenBank/DDBJ databases">
        <title>Draft genome sequence of Alicyclobacillus ferrooxydans DSM 22381.</title>
        <authorList>
            <person name="Hemp J."/>
        </authorList>
    </citation>
    <scope>NUCLEOTIDE SEQUENCE [LARGE SCALE GENOMIC DNA]</scope>
    <source>
        <strain evidence="11 12">TC-34</strain>
    </source>
</reference>
<evidence type="ECO:0000313" key="11">
    <source>
        <dbReference type="EMBL" id="KPV39318.1"/>
    </source>
</evidence>
<dbReference type="AlphaFoldDB" id="A0A0P9GH20"/>
<feature type="transmembrane region" description="Helical" evidence="10">
    <location>
        <begin position="140"/>
        <end position="159"/>
    </location>
</feature>
<feature type="transmembrane region" description="Helical" evidence="10">
    <location>
        <begin position="218"/>
        <end position="242"/>
    </location>
</feature>
<dbReference type="GO" id="GO:0031501">
    <property type="term" value="C:mannosyltransferase complex"/>
    <property type="evidence" value="ECO:0007669"/>
    <property type="project" value="TreeGrafter"/>
</dbReference>
<evidence type="ECO:0000256" key="5">
    <source>
        <dbReference type="ARBA" id="ARBA00022679"/>
    </source>
</evidence>
<keyword evidence="7" id="KW-0256">Endoplasmic reticulum</keyword>
<dbReference type="InterPro" id="IPR007315">
    <property type="entry name" value="PIG-V/Gpi18"/>
</dbReference>
<feature type="transmembrane region" description="Helical" evidence="10">
    <location>
        <begin position="77"/>
        <end position="101"/>
    </location>
</feature>
<organism evidence="11 12">
    <name type="scientific">Alicyclobacillus ferrooxydans</name>
    <dbReference type="NCBI Taxonomy" id="471514"/>
    <lineage>
        <taxon>Bacteria</taxon>
        <taxon>Bacillati</taxon>
        <taxon>Bacillota</taxon>
        <taxon>Bacilli</taxon>
        <taxon>Bacillales</taxon>
        <taxon>Alicyclobacillaceae</taxon>
        <taxon>Alicyclobacillus</taxon>
    </lineage>
</organism>
<keyword evidence="6 10" id="KW-0812">Transmembrane</keyword>
<dbReference type="GO" id="GO:0006506">
    <property type="term" value="P:GPI anchor biosynthetic process"/>
    <property type="evidence" value="ECO:0007669"/>
    <property type="project" value="UniProtKB-UniPathway"/>
</dbReference>
<keyword evidence="3" id="KW-0337">GPI-anchor biosynthesis</keyword>
<name>A0A0P9GH20_9BACL</name>
<protein>
    <recommendedName>
        <fullName evidence="13">Glycosyltransferase RgtA/B/C/D-like domain-containing protein</fullName>
    </recommendedName>
</protein>
<feature type="transmembrane region" description="Helical" evidence="10">
    <location>
        <begin position="366"/>
        <end position="387"/>
    </location>
</feature>
<dbReference type="GO" id="GO:0016020">
    <property type="term" value="C:membrane"/>
    <property type="evidence" value="ECO:0007669"/>
    <property type="project" value="GOC"/>
</dbReference>
<keyword evidence="12" id="KW-1185">Reference proteome</keyword>
<evidence type="ECO:0000256" key="7">
    <source>
        <dbReference type="ARBA" id="ARBA00022824"/>
    </source>
</evidence>
<dbReference type="UniPathway" id="UPA00196"/>
<keyword evidence="9 10" id="KW-0472">Membrane</keyword>
<evidence type="ECO:0000256" key="2">
    <source>
        <dbReference type="ARBA" id="ARBA00004687"/>
    </source>
</evidence>
<evidence type="ECO:0000256" key="10">
    <source>
        <dbReference type="SAM" id="Phobius"/>
    </source>
</evidence>
<keyword evidence="4" id="KW-0328">Glycosyltransferase</keyword>
<sequence>MDPVLVLNQSSKLSRFRTFPFLKLLRFVAPILAVHDLLLTAATVVPLHISPNKMTFQKQAHLWFQYDSLWFIQIGRYGYGSIPGIHSLGATAFFPLVPLLTHVFGKWTMLVLEQIIMGLVLILLSGFFRRIGLSEKRSRIAVWLFAVNPASIYYTTIYAEPWTVLFGLLSLQSASKQRWWIAAIWGAGASLTQGTGIVLGLFPLVLFIRSIIRRDTRYVWSSLVWGVGYAIGLGLYMTYLLVRFHQPLAFSTTQTTFWGAHWAAPWVPIRQLLLWDVFGHHKFTTLLTACILTIAIGIFALWTKLSSSDSWELLGARWYVAVGFLISISFIPGTNLPLHSAVRFATVYFPVYGGIALAFNKRLIWGVFLLFALVAAIGAALFSHGLWFQ</sequence>
<accession>A0A0P9GH20</accession>
<evidence type="ECO:0000313" key="12">
    <source>
        <dbReference type="Proteomes" id="UP000050482"/>
    </source>
</evidence>
<evidence type="ECO:0000256" key="6">
    <source>
        <dbReference type="ARBA" id="ARBA00022692"/>
    </source>
</evidence>
<proteinExistence type="predicted"/>
<feature type="transmembrane region" description="Helical" evidence="10">
    <location>
        <begin position="283"/>
        <end position="302"/>
    </location>
</feature>
<evidence type="ECO:0000256" key="3">
    <source>
        <dbReference type="ARBA" id="ARBA00022502"/>
    </source>
</evidence>
<evidence type="ECO:0008006" key="13">
    <source>
        <dbReference type="Google" id="ProtNLM"/>
    </source>
</evidence>
<keyword evidence="8 10" id="KW-1133">Transmembrane helix</keyword>
<comment type="caution">
    <text evidence="11">The sequence shown here is derived from an EMBL/GenBank/DDBJ whole genome shotgun (WGS) entry which is preliminary data.</text>
</comment>
<feature type="transmembrane region" description="Helical" evidence="10">
    <location>
        <begin position="314"/>
        <end position="334"/>
    </location>
</feature>